<feature type="region of interest" description="Disordered" evidence="1">
    <location>
        <begin position="124"/>
        <end position="156"/>
    </location>
</feature>
<feature type="transmembrane region" description="Helical" evidence="2">
    <location>
        <begin position="169"/>
        <end position="193"/>
    </location>
</feature>
<accession>A0AA39XDT6</accession>
<evidence type="ECO:0000313" key="6">
    <source>
        <dbReference type="Proteomes" id="UP001175000"/>
    </source>
</evidence>
<dbReference type="InterPro" id="IPR056124">
    <property type="entry name" value="DUF7707"/>
</dbReference>
<sequence>MVSFRATLLALAGAASVAADYYIDPNSVDILTRRAWCNDELSNCPIICQQTSPGAVLTNTCDPETLTYGCVCSNGLQPNMSEYSLTLPFHVCQQWVIQCRKDCGINNECAGNCAEDHPCGAQQPKRVNTTTSSTMPATGTAGSTGPTVFNGIGADATGTPRTGSGAAPALLQFGSAYGLVVVAAGMIGGLAVVL</sequence>
<evidence type="ECO:0000256" key="3">
    <source>
        <dbReference type="SAM" id="SignalP"/>
    </source>
</evidence>
<name>A0AA39XDT6_9PEZI</name>
<organism evidence="5 6">
    <name type="scientific">Immersiella caudata</name>
    <dbReference type="NCBI Taxonomy" id="314043"/>
    <lineage>
        <taxon>Eukaryota</taxon>
        <taxon>Fungi</taxon>
        <taxon>Dikarya</taxon>
        <taxon>Ascomycota</taxon>
        <taxon>Pezizomycotina</taxon>
        <taxon>Sordariomycetes</taxon>
        <taxon>Sordariomycetidae</taxon>
        <taxon>Sordariales</taxon>
        <taxon>Lasiosphaeriaceae</taxon>
        <taxon>Immersiella</taxon>
    </lineage>
</organism>
<keyword evidence="2" id="KW-0472">Membrane</keyword>
<dbReference type="EMBL" id="JAULSU010000001">
    <property type="protein sequence ID" value="KAK0631870.1"/>
    <property type="molecule type" value="Genomic_DNA"/>
</dbReference>
<keyword evidence="6" id="KW-1185">Reference proteome</keyword>
<feature type="signal peptide" evidence="3">
    <location>
        <begin position="1"/>
        <end position="19"/>
    </location>
</feature>
<evidence type="ECO:0000313" key="5">
    <source>
        <dbReference type="EMBL" id="KAK0631870.1"/>
    </source>
</evidence>
<dbReference type="PANTHER" id="PTHR38118">
    <property type="entry name" value="ANCHORED CELL WALL PROTEIN 11-RELATED"/>
    <property type="match status" value="1"/>
</dbReference>
<dbReference type="PANTHER" id="PTHR38118:SF2">
    <property type="entry name" value="CDP-ALCOHOL PHOSPHATIDYLTRANSFERASE PROTEIN"/>
    <property type="match status" value="1"/>
</dbReference>
<proteinExistence type="predicted"/>
<reference evidence="5" key="1">
    <citation type="submission" date="2023-06" db="EMBL/GenBank/DDBJ databases">
        <title>Genome-scale phylogeny and comparative genomics of the fungal order Sordariales.</title>
        <authorList>
            <consortium name="Lawrence Berkeley National Laboratory"/>
            <person name="Hensen N."/>
            <person name="Bonometti L."/>
            <person name="Westerberg I."/>
            <person name="Brannstrom I.O."/>
            <person name="Guillou S."/>
            <person name="Cros-Aarteil S."/>
            <person name="Calhoun S."/>
            <person name="Haridas S."/>
            <person name="Kuo A."/>
            <person name="Mondo S."/>
            <person name="Pangilinan J."/>
            <person name="Riley R."/>
            <person name="Labutti K."/>
            <person name="Andreopoulos B."/>
            <person name="Lipzen A."/>
            <person name="Chen C."/>
            <person name="Yanf M."/>
            <person name="Daum C."/>
            <person name="Ng V."/>
            <person name="Clum A."/>
            <person name="Steindorff A."/>
            <person name="Ohm R."/>
            <person name="Martin F."/>
            <person name="Silar P."/>
            <person name="Natvig D."/>
            <person name="Lalanne C."/>
            <person name="Gautier V."/>
            <person name="Ament-Velasquez S.L."/>
            <person name="Kruys A."/>
            <person name="Hutchinson M.I."/>
            <person name="Powell A.J."/>
            <person name="Barry K."/>
            <person name="Miller A.N."/>
            <person name="Grigoriev I.V."/>
            <person name="Debuchy R."/>
            <person name="Gladieux P."/>
            <person name="Thoren M.H."/>
            <person name="Johannesson H."/>
        </authorList>
    </citation>
    <scope>NUCLEOTIDE SEQUENCE</scope>
    <source>
        <strain evidence="5">CBS 606.72</strain>
    </source>
</reference>
<dbReference type="Proteomes" id="UP001175000">
    <property type="component" value="Unassembled WGS sequence"/>
</dbReference>
<dbReference type="AlphaFoldDB" id="A0AA39XDT6"/>
<comment type="caution">
    <text evidence="5">The sequence shown here is derived from an EMBL/GenBank/DDBJ whole genome shotgun (WGS) entry which is preliminary data.</text>
</comment>
<feature type="chain" id="PRO_5041438958" description="DUF7707 domain-containing protein" evidence="3">
    <location>
        <begin position="20"/>
        <end position="194"/>
    </location>
</feature>
<dbReference type="Pfam" id="PF24808">
    <property type="entry name" value="DUF7707"/>
    <property type="match status" value="1"/>
</dbReference>
<keyword evidence="2" id="KW-1133">Transmembrane helix</keyword>
<evidence type="ECO:0000256" key="2">
    <source>
        <dbReference type="SAM" id="Phobius"/>
    </source>
</evidence>
<evidence type="ECO:0000259" key="4">
    <source>
        <dbReference type="Pfam" id="PF24808"/>
    </source>
</evidence>
<gene>
    <name evidence="5" type="ORF">B0T14DRAFT_420248</name>
</gene>
<protein>
    <recommendedName>
        <fullName evidence="4">DUF7707 domain-containing protein</fullName>
    </recommendedName>
</protein>
<keyword evidence="2" id="KW-0812">Transmembrane</keyword>
<feature type="domain" description="DUF7707" evidence="4">
    <location>
        <begin position="22"/>
        <end position="124"/>
    </location>
</feature>
<keyword evidence="3" id="KW-0732">Signal</keyword>
<feature type="compositionally biased region" description="Low complexity" evidence="1">
    <location>
        <begin position="129"/>
        <end position="147"/>
    </location>
</feature>
<evidence type="ECO:0000256" key="1">
    <source>
        <dbReference type="SAM" id="MobiDB-lite"/>
    </source>
</evidence>